<dbReference type="SUPFAM" id="SSF53098">
    <property type="entry name" value="Ribonuclease H-like"/>
    <property type="match status" value="1"/>
</dbReference>
<dbReference type="Gene3D" id="1.10.3500.10">
    <property type="entry name" value="Tex N-terminal region-like"/>
    <property type="match status" value="1"/>
</dbReference>
<dbReference type="InterPro" id="IPR041692">
    <property type="entry name" value="HHH_9"/>
</dbReference>
<accession>A0A1B7X8W2</accession>
<dbReference type="InterPro" id="IPR055179">
    <property type="entry name" value="Tex-like_central_region"/>
</dbReference>
<dbReference type="SUPFAM" id="SSF47781">
    <property type="entry name" value="RuvA domain 2-like"/>
    <property type="match status" value="2"/>
</dbReference>
<dbReference type="SMART" id="SM00732">
    <property type="entry name" value="YqgFc"/>
    <property type="match status" value="1"/>
</dbReference>
<evidence type="ECO:0000259" key="2">
    <source>
        <dbReference type="PROSITE" id="PS50126"/>
    </source>
</evidence>
<dbReference type="Gene3D" id="1.10.10.650">
    <property type="entry name" value="RuvA domain 2-like"/>
    <property type="match status" value="1"/>
</dbReference>
<dbReference type="EMBL" id="JXMS01000040">
    <property type="protein sequence ID" value="OBQ45815.1"/>
    <property type="molecule type" value="Genomic_DNA"/>
</dbReference>
<dbReference type="Gene3D" id="2.40.50.140">
    <property type="entry name" value="Nucleic acid-binding proteins"/>
    <property type="match status" value="1"/>
</dbReference>
<dbReference type="Pfam" id="PF09371">
    <property type="entry name" value="Tex_N"/>
    <property type="match status" value="1"/>
</dbReference>
<dbReference type="Pfam" id="PF16921">
    <property type="entry name" value="Tex_YqgF"/>
    <property type="match status" value="1"/>
</dbReference>
<dbReference type="Gene3D" id="1.10.150.310">
    <property type="entry name" value="Tex RuvX-like domain-like"/>
    <property type="match status" value="1"/>
</dbReference>
<dbReference type="FunFam" id="1.10.10.650:FF:000001">
    <property type="entry name" value="S1 RNA-binding domain 1"/>
    <property type="match status" value="1"/>
</dbReference>
<evidence type="ECO:0000313" key="4">
    <source>
        <dbReference type="Proteomes" id="UP000091979"/>
    </source>
</evidence>
<dbReference type="SUPFAM" id="SSF50249">
    <property type="entry name" value="Nucleic acid-binding proteins"/>
    <property type="match status" value="1"/>
</dbReference>
<dbReference type="OrthoDB" id="9804714at2"/>
<dbReference type="PROSITE" id="PS50126">
    <property type="entry name" value="S1"/>
    <property type="match status" value="1"/>
</dbReference>
<dbReference type="GO" id="GO:0005737">
    <property type="term" value="C:cytoplasm"/>
    <property type="evidence" value="ECO:0007669"/>
    <property type="project" value="UniProtKB-ARBA"/>
</dbReference>
<dbReference type="InterPro" id="IPR044146">
    <property type="entry name" value="S1_Tex"/>
</dbReference>
<organism evidence="3 4">
    <name type="scientific">Halodesulfovibrio spirochaetisodalis</name>
    <dbReference type="NCBI Taxonomy" id="1560234"/>
    <lineage>
        <taxon>Bacteria</taxon>
        <taxon>Pseudomonadati</taxon>
        <taxon>Thermodesulfobacteriota</taxon>
        <taxon>Desulfovibrionia</taxon>
        <taxon>Desulfovibrionales</taxon>
        <taxon>Desulfovibrionaceae</taxon>
        <taxon>Halodesulfovibrio</taxon>
    </lineage>
</organism>
<dbReference type="Pfam" id="PF22706">
    <property type="entry name" value="Tex_central_region"/>
    <property type="match status" value="1"/>
</dbReference>
<dbReference type="InterPro" id="IPR018974">
    <property type="entry name" value="Tex-like_N"/>
</dbReference>
<keyword evidence="4" id="KW-1185">Reference proteome</keyword>
<protein>
    <submittedName>
        <fullName evidence="3">Transcription accessory protein</fullName>
    </submittedName>
</protein>
<dbReference type="InterPro" id="IPR012337">
    <property type="entry name" value="RNaseH-like_sf"/>
</dbReference>
<dbReference type="AlphaFoldDB" id="A0A1B7X8W2"/>
<dbReference type="PANTHER" id="PTHR10724">
    <property type="entry name" value="30S RIBOSOMAL PROTEIN S1"/>
    <property type="match status" value="1"/>
</dbReference>
<dbReference type="GO" id="GO:0006139">
    <property type="term" value="P:nucleobase-containing compound metabolic process"/>
    <property type="evidence" value="ECO:0007669"/>
    <property type="project" value="InterPro"/>
</dbReference>
<dbReference type="Pfam" id="PF12836">
    <property type="entry name" value="HHH_3"/>
    <property type="match status" value="1"/>
</dbReference>
<evidence type="ECO:0000313" key="3">
    <source>
        <dbReference type="EMBL" id="OBQ45815.1"/>
    </source>
</evidence>
<dbReference type="InterPro" id="IPR023323">
    <property type="entry name" value="Tex-like_dom_sf"/>
</dbReference>
<sequence>MTDSQKIIAKELNLAEKNVAAVLDLLAEGATVPFIARYRKEATGSLDEVAITDIRDKFEALNALNKRREAIVSALTEREQLTDELSQALQNAATLSELEDIYLPYKPKRRTKAQVARERGLEPLANLIFEQDSCKLESLAATYVSEENDVPDMQAALQGARDIIAERISEDTQTRTVFRKIFAVKGVCSSKLARGKKEEEAATFKDYLNWEEPIVKAPGHRLLAMFRGEQEGLLSLSIRPDEGMALNALRNHFVASKNDCGKQVLLACEDAYKRLLAPSLENDIRNELKTRADIEAISVFAANLRELLLAAPLGQKRVLALDPGYRTGAKLVCLSEHGDLLHNETIFPTSGAAKEAQAGERVQALVKKFAIETIAIGNGTASRETETFVRNLNMPNVTVNMVNESGASVYSASAVAREEFPDQDITVRGAVSIGRRLMDPLAELVKIDPKSIGVGQYQHDVNQVELKKALDDVVASCVNSVGVELNTASKELLTHVSGLGPVLAQNIITYRAENGAFASRKELLKVPRLGPKAFQQCAGFLRIHDATNPLDASAVHPESYKVVEQIAKDLASSLPDLIGKTDLSSKVSLPKYVTETVGLPTLNDIMNELARPGRDPREQFTEFSFADVHAISDLYEGMTLPGIVTNVTKFGAFVDVGVHQDGLVHISQLADRYVSDPSEVVRVQQKVHVKVLEVDVQRKRISLSMKDAAN</sequence>
<dbReference type="InterPro" id="IPR006641">
    <property type="entry name" value="YqgF/RNaseH-like_dom"/>
</dbReference>
<gene>
    <name evidence="3" type="ORF">SP90_16110</name>
</gene>
<dbReference type="Gene3D" id="3.30.420.140">
    <property type="entry name" value="YqgF/RNase H-like domain"/>
    <property type="match status" value="1"/>
</dbReference>
<dbReference type="InterPro" id="IPR023319">
    <property type="entry name" value="Tex-like_HTH_dom_sf"/>
</dbReference>
<dbReference type="GO" id="GO:0006412">
    <property type="term" value="P:translation"/>
    <property type="evidence" value="ECO:0007669"/>
    <property type="project" value="TreeGrafter"/>
</dbReference>
<feature type="domain" description="S1 motif" evidence="2">
    <location>
        <begin position="637"/>
        <end position="706"/>
    </location>
</feature>
<keyword evidence="1" id="KW-0175">Coiled coil</keyword>
<dbReference type="InterPro" id="IPR012340">
    <property type="entry name" value="NA-bd_OB-fold"/>
</dbReference>
<dbReference type="PATRIC" id="fig|1560234.3.peg.2698"/>
<dbReference type="CDD" id="cd05685">
    <property type="entry name" value="S1_Tex"/>
    <property type="match status" value="1"/>
</dbReference>
<reference evidence="3 4" key="1">
    <citation type="submission" date="2015-01" db="EMBL/GenBank/DDBJ databases">
        <title>Desulfovibrio sp. JC271 draft genome sequence.</title>
        <authorList>
            <person name="Shivani Y."/>
            <person name="Subhash Y."/>
            <person name="Sasikala C."/>
            <person name="Ramana C.V."/>
        </authorList>
    </citation>
    <scope>NUCLEOTIDE SEQUENCE [LARGE SCALE GENOMIC DNA]</scope>
    <source>
        <strain evidence="3 4">JC271</strain>
    </source>
</reference>
<comment type="caution">
    <text evidence="3">The sequence shown here is derived from an EMBL/GenBank/DDBJ whole genome shotgun (WGS) entry which is preliminary data.</text>
</comment>
<dbReference type="Proteomes" id="UP000091979">
    <property type="component" value="Unassembled WGS sequence"/>
</dbReference>
<name>A0A1B7X8W2_9BACT</name>
<dbReference type="Pfam" id="PF00575">
    <property type="entry name" value="S1"/>
    <property type="match status" value="1"/>
</dbReference>
<dbReference type="InterPro" id="IPR037027">
    <property type="entry name" value="YqgF/RNaseH-like_dom_sf"/>
</dbReference>
<dbReference type="FunFam" id="1.10.150.310:FF:000001">
    <property type="entry name" value="RNA-binding transcriptional accessory protein"/>
    <property type="match status" value="1"/>
</dbReference>
<dbReference type="GO" id="GO:0003729">
    <property type="term" value="F:mRNA binding"/>
    <property type="evidence" value="ECO:0007669"/>
    <property type="project" value="UniProtKB-ARBA"/>
</dbReference>
<dbReference type="SUPFAM" id="SSF158832">
    <property type="entry name" value="Tex N-terminal region-like"/>
    <property type="match status" value="1"/>
</dbReference>
<dbReference type="FunFam" id="3.30.420.140:FF:000001">
    <property type="entry name" value="RNA-binding transcriptional accessory protein"/>
    <property type="match status" value="1"/>
</dbReference>
<evidence type="ECO:0000256" key="1">
    <source>
        <dbReference type="SAM" id="Coils"/>
    </source>
</evidence>
<dbReference type="RefSeq" id="WP_066858734.1">
    <property type="nucleotide sequence ID" value="NZ_JXMS01000040.1"/>
</dbReference>
<dbReference type="PANTHER" id="PTHR10724:SF10">
    <property type="entry name" value="S1 RNA-BINDING DOMAIN-CONTAINING PROTEIN 1"/>
    <property type="match status" value="1"/>
</dbReference>
<feature type="coiled-coil region" evidence="1">
    <location>
        <begin position="71"/>
        <end position="98"/>
    </location>
</feature>
<proteinExistence type="predicted"/>
<dbReference type="InterPro" id="IPR010994">
    <property type="entry name" value="RuvA_2-like"/>
</dbReference>
<dbReference type="InterPro" id="IPR003029">
    <property type="entry name" value="S1_domain"/>
</dbReference>
<dbReference type="SMART" id="SM00316">
    <property type="entry name" value="S1"/>
    <property type="match status" value="1"/>
</dbReference>
<dbReference type="FunFam" id="2.40.50.140:FF:000051">
    <property type="entry name" value="RNA-binding transcriptional accessory protein"/>
    <property type="match status" value="1"/>
</dbReference>
<dbReference type="GO" id="GO:0003735">
    <property type="term" value="F:structural constituent of ribosome"/>
    <property type="evidence" value="ECO:0007669"/>
    <property type="project" value="TreeGrafter"/>
</dbReference>
<dbReference type="InterPro" id="IPR050437">
    <property type="entry name" value="Ribos_protein_bS1-like"/>
</dbReference>
<dbReference type="STRING" id="1560234.SP90_16110"/>
<dbReference type="InterPro" id="IPR032639">
    <property type="entry name" value="Tex_YqgF"/>
</dbReference>
<dbReference type="Pfam" id="PF17674">
    <property type="entry name" value="HHH_9"/>
    <property type="match status" value="1"/>
</dbReference>